<organism evidence="1 2">
    <name type="scientific">Senna tora</name>
    <dbReference type="NCBI Taxonomy" id="362788"/>
    <lineage>
        <taxon>Eukaryota</taxon>
        <taxon>Viridiplantae</taxon>
        <taxon>Streptophyta</taxon>
        <taxon>Embryophyta</taxon>
        <taxon>Tracheophyta</taxon>
        <taxon>Spermatophyta</taxon>
        <taxon>Magnoliopsida</taxon>
        <taxon>eudicotyledons</taxon>
        <taxon>Gunneridae</taxon>
        <taxon>Pentapetalae</taxon>
        <taxon>rosids</taxon>
        <taxon>fabids</taxon>
        <taxon>Fabales</taxon>
        <taxon>Fabaceae</taxon>
        <taxon>Caesalpinioideae</taxon>
        <taxon>Cassia clade</taxon>
        <taxon>Senna</taxon>
    </lineage>
</organism>
<dbReference type="Proteomes" id="UP000634136">
    <property type="component" value="Unassembled WGS sequence"/>
</dbReference>
<protein>
    <submittedName>
        <fullName evidence="1">Glycosyl hydrolase family 38 protein</fullName>
    </submittedName>
</protein>
<evidence type="ECO:0000313" key="2">
    <source>
        <dbReference type="Proteomes" id="UP000634136"/>
    </source>
</evidence>
<sequence length="149" mass="17050">MHLLTRMPIPVTVIFGQLFTFKIFKLKSAASPDISSNAASVTSSQQPMSRASRLLHWLRMQLNEESEMFRHQSIRKCLRLLLQEVASNFIALSETSRHPPMIKPDAIFVGQDSPWQQMINPCLSAFCSRIHPMTAILKDPHQLQPFQHL</sequence>
<name>A0A834SX49_9FABA</name>
<keyword evidence="2" id="KW-1185">Reference proteome</keyword>
<comment type="caution">
    <text evidence="1">The sequence shown here is derived from an EMBL/GenBank/DDBJ whole genome shotgun (WGS) entry which is preliminary data.</text>
</comment>
<dbReference type="AlphaFoldDB" id="A0A834SX49"/>
<dbReference type="GO" id="GO:0016787">
    <property type="term" value="F:hydrolase activity"/>
    <property type="evidence" value="ECO:0007669"/>
    <property type="project" value="UniProtKB-KW"/>
</dbReference>
<accession>A0A834SX49</accession>
<dbReference type="EMBL" id="JAAIUW010000011">
    <property type="protein sequence ID" value="KAF7810586.1"/>
    <property type="molecule type" value="Genomic_DNA"/>
</dbReference>
<evidence type="ECO:0000313" key="1">
    <source>
        <dbReference type="EMBL" id="KAF7810586.1"/>
    </source>
</evidence>
<keyword evidence="1" id="KW-0378">Hydrolase</keyword>
<proteinExistence type="predicted"/>
<gene>
    <name evidence="1" type="ORF">G2W53_037329</name>
</gene>
<reference evidence="1" key="1">
    <citation type="submission" date="2020-09" db="EMBL/GenBank/DDBJ databases">
        <title>Genome-Enabled Discovery of Anthraquinone Biosynthesis in Senna tora.</title>
        <authorList>
            <person name="Kang S.-H."/>
            <person name="Pandey R.P."/>
            <person name="Lee C.-M."/>
            <person name="Sim J.-S."/>
            <person name="Jeong J.-T."/>
            <person name="Choi B.-S."/>
            <person name="Jung M."/>
            <person name="Ginzburg D."/>
            <person name="Zhao K."/>
            <person name="Won S.Y."/>
            <person name="Oh T.-J."/>
            <person name="Yu Y."/>
            <person name="Kim N.-H."/>
            <person name="Lee O.R."/>
            <person name="Lee T.-H."/>
            <person name="Bashyal P."/>
            <person name="Kim T.-S."/>
            <person name="Lee W.-H."/>
            <person name="Kawkins C."/>
            <person name="Kim C.-K."/>
            <person name="Kim J.S."/>
            <person name="Ahn B.O."/>
            <person name="Rhee S.Y."/>
            <person name="Sohng J.K."/>
        </authorList>
    </citation>
    <scope>NUCLEOTIDE SEQUENCE</scope>
    <source>
        <tissue evidence="1">Leaf</tissue>
    </source>
</reference>